<evidence type="ECO:0000259" key="1">
    <source>
        <dbReference type="Pfam" id="PF26130"/>
    </source>
</evidence>
<dbReference type="AlphaFoldDB" id="A0AAD8K1S3"/>
<dbReference type="InterPro" id="IPR058594">
    <property type="entry name" value="PB1-like_dom_pln"/>
</dbReference>
<name>A0AAD8K1S3_TARER</name>
<comment type="caution">
    <text evidence="2">The sequence shown here is derived from an EMBL/GenBank/DDBJ whole genome shotgun (WGS) entry which is preliminary data.</text>
</comment>
<sequence length="221" mass="25321">MEADSNIVEIVGNRPLMCPALQRKVGPAIPEKSVPKRGRFDESRIGYYAIAAKCQKMTSNNRQSWWSICSVNEYKSWLIVQDVYTNNPTEFSLKIYHYGHFSSTPGRTYDNGVITFVDYLEANQFKFSDMSLIIPQLGYENTNNMWFYFKIPDGDLDTGLVPMRNDEDVSRLVSYIGVEGVKEISLYVVRCEVDANTGKGLMRKVRMPPKEGYSSKRMLFS</sequence>
<accession>A0AAD8K1S3</accession>
<dbReference type="Proteomes" id="UP001229421">
    <property type="component" value="Unassembled WGS sequence"/>
</dbReference>
<protein>
    <recommendedName>
        <fullName evidence="1">PB1-like domain-containing protein</fullName>
    </recommendedName>
</protein>
<gene>
    <name evidence="2" type="ORF">QVD17_38100</name>
</gene>
<evidence type="ECO:0000313" key="2">
    <source>
        <dbReference type="EMBL" id="KAK1411550.1"/>
    </source>
</evidence>
<organism evidence="2 3">
    <name type="scientific">Tagetes erecta</name>
    <name type="common">African marigold</name>
    <dbReference type="NCBI Taxonomy" id="13708"/>
    <lineage>
        <taxon>Eukaryota</taxon>
        <taxon>Viridiplantae</taxon>
        <taxon>Streptophyta</taxon>
        <taxon>Embryophyta</taxon>
        <taxon>Tracheophyta</taxon>
        <taxon>Spermatophyta</taxon>
        <taxon>Magnoliopsida</taxon>
        <taxon>eudicotyledons</taxon>
        <taxon>Gunneridae</taxon>
        <taxon>Pentapetalae</taxon>
        <taxon>asterids</taxon>
        <taxon>campanulids</taxon>
        <taxon>Asterales</taxon>
        <taxon>Asteraceae</taxon>
        <taxon>Asteroideae</taxon>
        <taxon>Heliantheae alliance</taxon>
        <taxon>Tageteae</taxon>
        <taxon>Tagetes</taxon>
    </lineage>
</organism>
<keyword evidence="3" id="KW-1185">Reference proteome</keyword>
<proteinExistence type="predicted"/>
<evidence type="ECO:0000313" key="3">
    <source>
        <dbReference type="Proteomes" id="UP001229421"/>
    </source>
</evidence>
<dbReference type="Pfam" id="PF26130">
    <property type="entry name" value="PB1-like"/>
    <property type="match status" value="1"/>
</dbReference>
<reference evidence="2" key="1">
    <citation type="journal article" date="2023" name="bioRxiv">
        <title>Improved chromosome-level genome assembly for marigold (Tagetes erecta).</title>
        <authorList>
            <person name="Jiang F."/>
            <person name="Yuan L."/>
            <person name="Wang S."/>
            <person name="Wang H."/>
            <person name="Xu D."/>
            <person name="Wang A."/>
            <person name="Fan W."/>
        </authorList>
    </citation>
    <scope>NUCLEOTIDE SEQUENCE</scope>
    <source>
        <strain evidence="2">WSJ</strain>
        <tissue evidence="2">Leaf</tissue>
    </source>
</reference>
<dbReference type="EMBL" id="JAUHHV010000010">
    <property type="protein sequence ID" value="KAK1411550.1"/>
    <property type="molecule type" value="Genomic_DNA"/>
</dbReference>
<feature type="domain" description="PB1-like" evidence="1">
    <location>
        <begin position="89"/>
        <end position="188"/>
    </location>
</feature>